<dbReference type="Proteomes" id="UP001055811">
    <property type="component" value="Linkage Group LG04"/>
</dbReference>
<organism evidence="1 2">
    <name type="scientific">Cichorium intybus</name>
    <name type="common">Chicory</name>
    <dbReference type="NCBI Taxonomy" id="13427"/>
    <lineage>
        <taxon>Eukaryota</taxon>
        <taxon>Viridiplantae</taxon>
        <taxon>Streptophyta</taxon>
        <taxon>Embryophyta</taxon>
        <taxon>Tracheophyta</taxon>
        <taxon>Spermatophyta</taxon>
        <taxon>Magnoliopsida</taxon>
        <taxon>eudicotyledons</taxon>
        <taxon>Gunneridae</taxon>
        <taxon>Pentapetalae</taxon>
        <taxon>asterids</taxon>
        <taxon>campanulids</taxon>
        <taxon>Asterales</taxon>
        <taxon>Asteraceae</taxon>
        <taxon>Cichorioideae</taxon>
        <taxon>Cichorieae</taxon>
        <taxon>Cichoriinae</taxon>
        <taxon>Cichorium</taxon>
    </lineage>
</organism>
<sequence>MLHTTHQVKADVSDPIQVKALFDAAESAFNSPLYILVNVAGVLDSSYSTIPNYSLDEFDRTFAVNTRGAYLCCKEAANRFKQGGGGRIQDHHCHLIGYALMIYEWICLSSFKDLQALSLSIIEGFLESLSCMSGIEQDEAHSHTLLLPIN</sequence>
<gene>
    <name evidence="1" type="ORF">L2E82_24986</name>
</gene>
<reference evidence="2" key="1">
    <citation type="journal article" date="2022" name="Mol. Ecol. Resour.">
        <title>The genomes of chicory, endive, great burdock and yacon provide insights into Asteraceae palaeo-polyploidization history and plant inulin production.</title>
        <authorList>
            <person name="Fan W."/>
            <person name="Wang S."/>
            <person name="Wang H."/>
            <person name="Wang A."/>
            <person name="Jiang F."/>
            <person name="Liu H."/>
            <person name="Zhao H."/>
            <person name="Xu D."/>
            <person name="Zhang Y."/>
        </authorList>
    </citation>
    <scope>NUCLEOTIDE SEQUENCE [LARGE SCALE GENOMIC DNA]</scope>
    <source>
        <strain evidence="2">cv. Punajuju</strain>
    </source>
</reference>
<evidence type="ECO:0000313" key="2">
    <source>
        <dbReference type="Proteomes" id="UP001055811"/>
    </source>
</evidence>
<evidence type="ECO:0000313" key="1">
    <source>
        <dbReference type="EMBL" id="KAI3752943.1"/>
    </source>
</evidence>
<dbReference type="EMBL" id="CM042012">
    <property type="protein sequence ID" value="KAI3752943.1"/>
    <property type="molecule type" value="Genomic_DNA"/>
</dbReference>
<protein>
    <submittedName>
        <fullName evidence="1">Uncharacterized protein</fullName>
    </submittedName>
</protein>
<proteinExistence type="predicted"/>
<accession>A0ACB9E2Z8</accession>
<comment type="caution">
    <text evidence="1">The sequence shown here is derived from an EMBL/GenBank/DDBJ whole genome shotgun (WGS) entry which is preliminary data.</text>
</comment>
<keyword evidence="2" id="KW-1185">Reference proteome</keyword>
<reference evidence="1 2" key="2">
    <citation type="journal article" date="2022" name="Mol. Ecol. Resour.">
        <title>The genomes of chicory, endive, great burdock and yacon provide insights into Asteraceae paleo-polyploidization history and plant inulin production.</title>
        <authorList>
            <person name="Fan W."/>
            <person name="Wang S."/>
            <person name="Wang H."/>
            <person name="Wang A."/>
            <person name="Jiang F."/>
            <person name="Liu H."/>
            <person name="Zhao H."/>
            <person name="Xu D."/>
            <person name="Zhang Y."/>
        </authorList>
    </citation>
    <scope>NUCLEOTIDE SEQUENCE [LARGE SCALE GENOMIC DNA]</scope>
    <source>
        <strain evidence="2">cv. Punajuju</strain>
        <tissue evidence="1">Leaves</tissue>
    </source>
</reference>
<name>A0ACB9E2Z8_CICIN</name>